<dbReference type="AlphaFoldDB" id="A0A1X0NXM4"/>
<dbReference type="GeneID" id="39984962"/>
<organism evidence="1 2">
    <name type="scientific">Trypanosoma theileri</name>
    <dbReference type="NCBI Taxonomy" id="67003"/>
    <lineage>
        <taxon>Eukaryota</taxon>
        <taxon>Discoba</taxon>
        <taxon>Euglenozoa</taxon>
        <taxon>Kinetoplastea</taxon>
        <taxon>Metakinetoplastina</taxon>
        <taxon>Trypanosomatida</taxon>
        <taxon>Trypanosomatidae</taxon>
        <taxon>Trypanosoma</taxon>
    </lineage>
</organism>
<dbReference type="VEuPathDB" id="TriTrypDB:TM35_000122070"/>
<proteinExistence type="predicted"/>
<reference evidence="1 2" key="1">
    <citation type="submission" date="2017-03" db="EMBL/GenBank/DDBJ databases">
        <title>An alternative strategy for trypanosome survival in the mammalian bloodstream revealed through genome and transcriptome analysis of the ubiquitous bovine parasite Trypanosoma (Megatrypanum) theileri.</title>
        <authorList>
            <person name="Kelly S."/>
            <person name="Ivens A."/>
            <person name="Mott A."/>
            <person name="O'Neill E."/>
            <person name="Emms D."/>
            <person name="Macleod O."/>
            <person name="Voorheis P."/>
            <person name="Matthews J."/>
            <person name="Matthews K."/>
            <person name="Carrington M."/>
        </authorList>
    </citation>
    <scope>NUCLEOTIDE SEQUENCE [LARGE SCALE GENOMIC DNA]</scope>
    <source>
        <strain evidence="1">Edinburgh</strain>
    </source>
</reference>
<gene>
    <name evidence="1" type="ORF">TM35_000122070</name>
</gene>
<protein>
    <submittedName>
        <fullName evidence="1">Uncharacterized protein</fullName>
    </submittedName>
</protein>
<dbReference type="Proteomes" id="UP000192257">
    <property type="component" value="Unassembled WGS sequence"/>
</dbReference>
<sequence length="298" mass="33482">MFRRISSTSCAFNAPFLVNARRFLIPEDPLEREREKELREKVLQRYRGMKIPEMVNFRYGHFASEEGATASAASQAYYAANGGLPIGGAGSTGRQGVDWLMLFTGCALVYVTSKFMLRRFSGGDMDDVSIPLWTASLDVQAKYLLFSIQFDVTAREEIRKSYHNVRQANPFTDFFQWLRFRHPEFGQGIVYSYDDAVETLTTILSSGNSQTLMILARGVQNALRKKDGNPAQRIDEFLISLGALARVKRMETNTLVPGYVQPTLLPPQPTVVYGTEPTTIQNALDATPSERHSSVPFQ</sequence>
<comment type="caution">
    <text evidence="1">The sequence shown here is derived from an EMBL/GenBank/DDBJ whole genome shotgun (WGS) entry which is preliminary data.</text>
</comment>
<evidence type="ECO:0000313" key="1">
    <source>
        <dbReference type="EMBL" id="ORC89432.1"/>
    </source>
</evidence>
<dbReference type="OrthoDB" id="271093at2759"/>
<accession>A0A1X0NXM4</accession>
<keyword evidence="2" id="KW-1185">Reference proteome</keyword>
<name>A0A1X0NXM4_9TRYP</name>
<dbReference type="RefSeq" id="XP_028883498.1">
    <property type="nucleotide sequence ID" value="XM_029025182.1"/>
</dbReference>
<evidence type="ECO:0000313" key="2">
    <source>
        <dbReference type="Proteomes" id="UP000192257"/>
    </source>
</evidence>
<dbReference type="EMBL" id="NBCO01000012">
    <property type="protein sequence ID" value="ORC89432.1"/>
    <property type="molecule type" value="Genomic_DNA"/>
</dbReference>